<dbReference type="EMBL" id="UZAH01027263">
    <property type="protein sequence ID" value="VDO90142.1"/>
    <property type="molecule type" value="Genomic_DNA"/>
</dbReference>
<gene>
    <name evidence="2" type="ORF">HPBE_LOCUS11874</name>
</gene>
<dbReference type="AlphaFoldDB" id="A0A3P8D1F5"/>
<proteinExistence type="predicted"/>
<evidence type="ECO:0000313" key="4">
    <source>
        <dbReference type="WBParaSite" id="HPBE_0001187301-mRNA-1"/>
    </source>
</evidence>
<keyword evidence="1" id="KW-0472">Membrane</keyword>
<keyword evidence="3" id="KW-1185">Reference proteome</keyword>
<evidence type="ECO:0000256" key="1">
    <source>
        <dbReference type="SAM" id="Phobius"/>
    </source>
</evidence>
<keyword evidence="1" id="KW-0812">Transmembrane</keyword>
<evidence type="ECO:0000313" key="3">
    <source>
        <dbReference type="Proteomes" id="UP000050761"/>
    </source>
</evidence>
<protein>
    <submittedName>
        <fullName evidence="4">Transmembrane protein</fullName>
    </submittedName>
</protein>
<accession>A0A3P8D1F5</accession>
<sequence length="88" mass="9947">MAPSTCRLYKRLAHRRRGVATPGLPYFIKADNFDDTEHLPSSLLLQVRSVEMVMNINININVNIVVIVIIMLIVVVFNISSIDALLLR</sequence>
<organism evidence="2">
    <name type="scientific">Heligmosomoides polygyrus</name>
    <name type="common">Parasitic roundworm</name>
    <dbReference type="NCBI Taxonomy" id="6339"/>
    <lineage>
        <taxon>Eukaryota</taxon>
        <taxon>Metazoa</taxon>
        <taxon>Ecdysozoa</taxon>
        <taxon>Nematoda</taxon>
        <taxon>Chromadorea</taxon>
        <taxon>Rhabditida</taxon>
        <taxon>Rhabditina</taxon>
        <taxon>Rhabditomorpha</taxon>
        <taxon>Strongyloidea</taxon>
        <taxon>Heligmosomidae</taxon>
        <taxon>Heligmosomoides</taxon>
    </lineage>
</organism>
<reference evidence="2 3" key="1">
    <citation type="submission" date="2018-11" db="EMBL/GenBank/DDBJ databases">
        <authorList>
            <consortium name="Pathogen Informatics"/>
        </authorList>
    </citation>
    <scope>NUCLEOTIDE SEQUENCE [LARGE SCALE GENOMIC DNA]</scope>
</reference>
<feature type="transmembrane region" description="Helical" evidence="1">
    <location>
        <begin position="64"/>
        <end position="87"/>
    </location>
</feature>
<evidence type="ECO:0000313" key="2">
    <source>
        <dbReference type="EMBL" id="VDO90142.1"/>
    </source>
</evidence>
<dbReference type="Proteomes" id="UP000050761">
    <property type="component" value="Unassembled WGS sequence"/>
</dbReference>
<keyword evidence="1" id="KW-1133">Transmembrane helix</keyword>
<name>A0A3P8D1F5_HELPZ</name>
<reference evidence="4" key="2">
    <citation type="submission" date="2019-09" db="UniProtKB">
        <authorList>
            <consortium name="WormBaseParasite"/>
        </authorList>
    </citation>
    <scope>IDENTIFICATION</scope>
</reference>
<dbReference type="WBParaSite" id="HPBE_0001187301-mRNA-1">
    <property type="protein sequence ID" value="HPBE_0001187301-mRNA-1"/>
    <property type="gene ID" value="HPBE_0001187301"/>
</dbReference>